<dbReference type="EMBL" id="OZ034835">
    <property type="protein sequence ID" value="CAL1677309.1"/>
    <property type="molecule type" value="Genomic_DNA"/>
</dbReference>
<dbReference type="AlphaFoldDB" id="A0AAV2NCX4"/>
<feature type="compositionally biased region" description="Polar residues" evidence="1">
    <location>
        <begin position="71"/>
        <end position="83"/>
    </location>
</feature>
<dbReference type="Proteomes" id="UP001497644">
    <property type="component" value="Chromosome 12"/>
</dbReference>
<gene>
    <name evidence="2" type="ORF">LPLAT_LOCUS3337</name>
</gene>
<proteinExistence type="predicted"/>
<protein>
    <submittedName>
        <fullName evidence="2">Uncharacterized protein</fullName>
    </submittedName>
</protein>
<evidence type="ECO:0000313" key="2">
    <source>
        <dbReference type="EMBL" id="CAL1677309.1"/>
    </source>
</evidence>
<keyword evidence="3" id="KW-1185">Reference proteome</keyword>
<accession>A0AAV2NCX4</accession>
<name>A0AAV2NCX4_9HYME</name>
<feature type="region of interest" description="Disordered" evidence="1">
    <location>
        <begin position="71"/>
        <end position="96"/>
    </location>
</feature>
<evidence type="ECO:0000313" key="3">
    <source>
        <dbReference type="Proteomes" id="UP001497644"/>
    </source>
</evidence>
<organism evidence="2 3">
    <name type="scientific">Lasius platythorax</name>
    <dbReference type="NCBI Taxonomy" id="488582"/>
    <lineage>
        <taxon>Eukaryota</taxon>
        <taxon>Metazoa</taxon>
        <taxon>Ecdysozoa</taxon>
        <taxon>Arthropoda</taxon>
        <taxon>Hexapoda</taxon>
        <taxon>Insecta</taxon>
        <taxon>Pterygota</taxon>
        <taxon>Neoptera</taxon>
        <taxon>Endopterygota</taxon>
        <taxon>Hymenoptera</taxon>
        <taxon>Apocrita</taxon>
        <taxon>Aculeata</taxon>
        <taxon>Formicoidea</taxon>
        <taxon>Formicidae</taxon>
        <taxon>Formicinae</taxon>
        <taxon>Lasius</taxon>
        <taxon>Lasius</taxon>
    </lineage>
</organism>
<reference evidence="2" key="1">
    <citation type="submission" date="2024-04" db="EMBL/GenBank/DDBJ databases">
        <authorList>
            <consortium name="Molecular Ecology Group"/>
        </authorList>
    </citation>
    <scope>NUCLEOTIDE SEQUENCE</scope>
</reference>
<sequence>MILYPLNGDTGPPTATTRKEKILFGFVESIPWARHGPQKNGPSFISWAWAARASVINYLISTVFNQRSSRAPSVNIGQTSRGSYKNGRGQRLLDTSSGPVESVKVIGSVQRGASKFRSASIVFVSIKNYCNLYSI</sequence>
<evidence type="ECO:0000256" key="1">
    <source>
        <dbReference type="SAM" id="MobiDB-lite"/>
    </source>
</evidence>